<dbReference type="EMBL" id="QTTY01000023">
    <property type="protein sequence ID" value="REF25361.1"/>
    <property type="molecule type" value="Genomic_DNA"/>
</dbReference>
<evidence type="ECO:0000313" key="1">
    <source>
        <dbReference type="EMBL" id="REF25361.1"/>
    </source>
</evidence>
<gene>
    <name evidence="1" type="ORF">DET55_12327</name>
</gene>
<protein>
    <submittedName>
        <fullName evidence="1">Uncharacterized protein</fullName>
    </submittedName>
</protein>
<name>A0A3D9UKN9_BACMY</name>
<organism evidence="1 2">
    <name type="scientific">Bacillus mycoides</name>
    <dbReference type="NCBI Taxonomy" id="1405"/>
    <lineage>
        <taxon>Bacteria</taxon>
        <taxon>Bacillati</taxon>
        <taxon>Bacillota</taxon>
        <taxon>Bacilli</taxon>
        <taxon>Bacillales</taxon>
        <taxon>Bacillaceae</taxon>
        <taxon>Bacillus</taxon>
        <taxon>Bacillus cereus group</taxon>
    </lineage>
</organism>
<sequence>MFKLFDEIELMKDDVIKQNKGQLTVVAFCFV</sequence>
<comment type="caution">
    <text evidence="1">The sequence shown here is derived from an EMBL/GenBank/DDBJ whole genome shotgun (WGS) entry which is preliminary data.</text>
</comment>
<dbReference type="Proteomes" id="UP000256530">
    <property type="component" value="Unassembled WGS sequence"/>
</dbReference>
<dbReference type="AlphaFoldDB" id="A0A3D9UKN9"/>
<proteinExistence type="predicted"/>
<reference evidence="1 2" key="1">
    <citation type="submission" date="2018-08" db="EMBL/GenBank/DDBJ databases">
        <title>Freshwater and sediment microbial communities from various areas in North America, analyzing microbe dynamics in response to fracking.</title>
        <authorList>
            <person name="Lamendella R."/>
        </authorList>
    </citation>
    <scope>NUCLEOTIDE SEQUENCE [LARGE SCALE GENOMIC DNA]</scope>
    <source>
        <strain evidence="1 2">DB-1</strain>
    </source>
</reference>
<evidence type="ECO:0000313" key="2">
    <source>
        <dbReference type="Proteomes" id="UP000256530"/>
    </source>
</evidence>
<accession>A0A3D9UKN9</accession>